<protein>
    <submittedName>
        <fullName evidence="2">Uncharacterized protein</fullName>
    </submittedName>
</protein>
<name>A0A1Q5TLM8_9GAMM</name>
<feature type="signal peptide" evidence="1">
    <location>
        <begin position="1"/>
        <end position="22"/>
    </location>
</feature>
<comment type="caution">
    <text evidence="2">The sequence shown here is derived from an EMBL/GenBank/DDBJ whole genome shotgun (WGS) entry which is preliminary data.</text>
</comment>
<proteinExistence type="predicted"/>
<sequence length="55" mass="5707">MKRKLAACILSLLIGTVVTANANALACSAFNPTIKAACENLCNLISSKIGLQICL</sequence>
<evidence type="ECO:0000313" key="3">
    <source>
        <dbReference type="Proteomes" id="UP000186268"/>
    </source>
</evidence>
<reference evidence="2 3" key="1">
    <citation type="submission" date="2016-09" db="EMBL/GenBank/DDBJ databases">
        <title>Xenorhabdus thuongxuanensis sp. nov. and Xenorhabdus eapokensis sp. nov., isolated from Steinernema species.</title>
        <authorList>
            <person name="Kaempfer P."/>
            <person name="Tobias N.J."/>
            <person name="Phan Ke L."/>
            <person name="Bode H.B."/>
            <person name="Glaeser S.P."/>
        </authorList>
    </citation>
    <scope>NUCLEOTIDE SEQUENCE [LARGE SCALE GENOMIC DNA]</scope>
    <source>
        <strain evidence="2 3">DL20</strain>
    </source>
</reference>
<organism evidence="2 3">
    <name type="scientific">Xenorhabdus eapokensis</name>
    <dbReference type="NCBI Taxonomy" id="1873482"/>
    <lineage>
        <taxon>Bacteria</taxon>
        <taxon>Pseudomonadati</taxon>
        <taxon>Pseudomonadota</taxon>
        <taxon>Gammaproteobacteria</taxon>
        <taxon>Enterobacterales</taxon>
        <taxon>Morganellaceae</taxon>
        <taxon>Xenorhabdus</taxon>
    </lineage>
</organism>
<dbReference type="EMBL" id="MKGQ01000027">
    <property type="protein sequence ID" value="OKP01136.1"/>
    <property type="molecule type" value="Genomic_DNA"/>
</dbReference>
<gene>
    <name evidence="2" type="ORF">Xedl_03031</name>
</gene>
<dbReference type="AlphaFoldDB" id="A0A1Q5TLM8"/>
<evidence type="ECO:0000313" key="2">
    <source>
        <dbReference type="EMBL" id="OKP01136.1"/>
    </source>
</evidence>
<feature type="chain" id="PRO_5012886127" evidence="1">
    <location>
        <begin position="23"/>
        <end position="55"/>
    </location>
</feature>
<evidence type="ECO:0000256" key="1">
    <source>
        <dbReference type="SAM" id="SignalP"/>
    </source>
</evidence>
<keyword evidence="3" id="KW-1185">Reference proteome</keyword>
<keyword evidence="1" id="KW-0732">Signal</keyword>
<dbReference type="Proteomes" id="UP000186268">
    <property type="component" value="Unassembled WGS sequence"/>
</dbReference>
<accession>A0A1Q5TLM8</accession>